<feature type="chain" id="PRO_5044846483" description="Secreted protein" evidence="1">
    <location>
        <begin position="25"/>
        <end position="102"/>
    </location>
</feature>
<evidence type="ECO:0000313" key="2">
    <source>
        <dbReference type="EMBL" id="KAL2330983.1"/>
    </source>
</evidence>
<sequence>MLLLFAVRSAAFLFAFLTEPAVRTCPLLLNKIWHELCFQNAIKDEDDHDSMPEFPPVRLPPHSHNSKHGMYFILEKASLVAAYVGKVSSIFFLPLMVSFSSH</sequence>
<gene>
    <name evidence="2" type="ORF">Fmac_018564</name>
</gene>
<evidence type="ECO:0000313" key="3">
    <source>
        <dbReference type="Proteomes" id="UP001603857"/>
    </source>
</evidence>
<proteinExistence type="predicted"/>
<keyword evidence="3" id="KW-1185">Reference proteome</keyword>
<comment type="caution">
    <text evidence="2">The sequence shown here is derived from an EMBL/GenBank/DDBJ whole genome shotgun (WGS) entry which is preliminary data.</text>
</comment>
<accession>A0ABD1M5B6</accession>
<feature type="signal peptide" evidence="1">
    <location>
        <begin position="1"/>
        <end position="24"/>
    </location>
</feature>
<evidence type="ECO:0008006" key="4">
    <source>
        <dbReference type="Google" id="ProtNLM"/>
    </source>
</evidence>
<reference evidence="2 3" key="1">
    <citation type="submission" date="2024-08" db="EMBL/GenBank/DDBJ databases">
        <title>Insights into the chromosomal genome structure of Flemingia macrophylla.</title>
        <authorList>
            <person name="Ding Y."/>
            <person name="Zhao Y."/>
            <person name="Bi W."/>
            <person name="Wu M."/>
            <person name="Zhao G."/>
            <person name="Gong Y."/>
            <person name="Li W."/>
            <person name="Zhang P."/>
        </authorList>
    </citation>
    <scope>NUCLEOTIDE SEQUENCE [LARGE SCALE GENOMIC DNA]</scope>
    <source>
        <strain evidence="2">DYQJB</strain>
        <tissue evidence="2">Leaf</tissue>
    </source>
</reference>
<organism evidence="2 3">
    <name type="scientific">Flemingia macrophylla</name>
    <dbReference type="NCBI Taxonomy" id="520843"/>
    <lineage>
        <taxon>Eukaryota</taxon>
        <taxon>Viridiplantae</taxon>
        <taxon>Streptophyta</taxon>
        <taxon>Embryophyta</taxon>
        <taxon>Tracheophyta</taxon>
        <taxon>Spermatophyta</taxon>
        <taxon>Magnoliopsida</taxon>
        <taxon>eudicotyledons</taxon>
        <taxon>Gunneridae</taxon>
        <taxon>Pentapetalae</taxon>
        <taxon>rosids</taxon>
        <taxon>fabids</taxon>
        <taxon>Fabales</taxon>
        <taxon>Fabaceae</taxon>
        <taxon>Papilionoideae</taxon>
        <taxon>50 kb inversion clade</taxon>
        <taxon>NPAAA clade</taxon>
        <taxon>indigoferoid/millettioid clade</taxon>
        <taxon>Phaseoleae</taxon>
        <taxon>Flemingia</taxon>
    </lineage>
</organism>
<dbReference type="AlphaFoldDB" id="A0ABD1M5B6"/>
<name>A0ABD1M5B6_9FABA</name>
<protein>
    <recommendedName>
        <fullName evidence="4">Secreted protein</fullName>
    </recommendedName>
</protein>
<evidence type="ECO:0000256" key="1">
    <source>
        <dbReference type="SAM" id="SignalP"/>
    </source>
</evidence>
<keyword evidence="1" id="KW-0732">Signal</keyword>
<dbReference type="Proteomes" id="UP001603857">
    <property type="component" value="Unassembled WGS sequence"/>
</dbReference>
<dbReference type="EMBL" id="JBGMDY010000006">
    <property type="protein sequence ID" value="KAL2330983.1"/>
    <property type="molecule type" value="Genomic_DNA"/>
</dbReference>